<dbReference type="GO" id="GO:0005524">
    <property type="term" value="F:ATP binding"/>
    <property type="evidence" value="ECO:0007669"/>
    <property type="project" value="UniProtKB-UniRule"/>
</dbReference>
<evidence type="ECO:0000256" key="3">
    <source>
        <dbReference type="PROSITE-ProRule" id="PRU00492"/>
    </source>
</evidence>
<dbReference type="NCBIfam" id="TIGR02487">
    <property type="entry name" value="NrdD"/>
    <property type="match status" value="1"/>
</dbReference>
<name>A0A097SS63_9BACT</name>
<dbReference type="GO" id="GO:0006260">
    <property type="term" value="P:DNA replication"/>
    <property type="evidence" value="ECO:0007669"/>
    <property type="project" value="InterPro"/>
</dbReference>
<dbReference type="Pfam" id="PF03477">
    <property type="entry name" value="ATP-cone"/>
    <property type="match status" value="1"/>
</dbReference>
<dbReference type="PANTHER" id="PTHR21075">
    <property type="entry name" value="ANAEROBIC RIBONUCLEOSIDE-TRIPHOSPHATE REDUCTASE"/>
    <property type="match status" value="1"/>
</dbReference>
<protein>
    <submittedName>
        <fullName evidence="5">Anaerobic ribonucleoside-triphosphate reductase</fullName>
    </submittedName>
</protein>
<dbReference type="InterPro" id="IPR005144">
    <property type="entry name" value="ATP-cone_dom"/>
</dbReference>
<accession>A0A097SS63</accession>
<proteinExistence type="predicted"/>
<dbReference type="PROSITE" id="PS51161">
    <property type="entry name" value="ATP_CONE"/>
    <property type="match status" value="1"/>
</dbReference>
<organism evidence="5 6">
    <name type="scientific">Candidatus Malacoplasma girerdii</name>
    <dbReference type="NCBI Taxonomy" id="1318617"/>
    <lineage>
        <taxon>Bacteria</taxon>
        <taxon>Bacillati</taxon>
        <taxon>Mycoplasmatota</taxon>
        <taxon>Mycoplasmoidales</taxon>
        <taxon>Mycoplasmoidaceae</taxon>
        <taxon>Malacoplasma</taxon>
    </lineage>
</organism>
<dbReference type="InterPro" id="IPR012833">
    <property type="entry name" value="NrdD"/>
</dbReference>
<evidence type="ECO:0000313" key="5">
    <source>
        <dbReference type="EMBL" id="AIV03438.1"/>
    </source>
</evidence>
<dbReference type="PANTHER" id="PTHR21075:SF0">
    <property type="entry name" value="ANAEROBIC RIBONUCLEOSIDE-TRIPHOSPHATE REDUCTASE"/>
    <property type="match status" value="1"/>
</dbReference>
<evidence type="ECO:0000256" key="1">
    <source>
        <dbReference type="ARBA" id="ARBA00022741"/>
    </source>
</evidence>
<dbReference type="STRING" id="1318617.MGM1_0510"/>
<evidence type="ECO:0000256" key="2">
    <source>
        <dbReference type="ARBA" id="ARBA00022840"/>
    </source>
</evidence>
<dbReference type="eggNOG" id="COG1328">
    <property type="taxonomic scope" value="Bacteria"/>
</dbReference>
<dbReference type="HOGENOM" id="CLU_002707_2_1_14"/>
<dbReference type="EMBL" id="CP007711">
    <property type="protein sequence ID" value="AIV03438.1"/>
    <property type="molecule type" value="Genomic_DNA"/>
</dbReference>
<keyword evidence="1 3" id="KW-0547">Nucleotide-binding</keyword>
<dbReference type="Pfam" id="PF13597">
    <property type="entry name" value="NRDD"/>
    <property type="match status" value="1"/>
</dbReference>
<reference evidence="5 6" key="1">
    <citation type="journal article" date="2014" name="PLoS ONE">
        <title>An emerging Mycoplasma associated with trichomoniasis, vaginal infection and disease.</title>
        <authorList>
            <consortium name="Vaginal Microbiome Consortium"/>
            <person name="Fettweis J.M."/>
            <person name="Serrano M.G."/>
            <person name="Huang B."/>
            <person name="Brooks J.P."/>
            <person name="Glascock A.L."/>
            <person name="Sheth N.U."/>
            <person name="Strauss J.F.III."/>
            <person name="Jefferson K.K."/>
            <person name="Buck G.A."/>
        </authorList>
    </citation>
    <scope>NUCLEOTIDE SEQUENCE [LARGE SCALE GENOMIC DNA]</scope>
    <source>
        <strain evidence="5 6">VCU_M1</strain>
    </source>
</reference>
<dbReference type="SUPFAM" id="SSF51998">
    <property type="entry name" value="PFL-like glycyl radical enzymes"/>
    <property type="match status" value="1"/>
</dbReference>
<dbReference type="Proteomes" id="UP000030066">
    <property type="component" value="Chromosome"/>
</dbReference>
<keyword evidence="6" id="KW-1185">Reference proteome</keyword>
<evidence type="ECO:0000259" key="4">
    <source>
        <dbReference type="PROSITE" id="PS51161"/>
    </source>
</evidence>
<dbReference type="GO" id="GO:0009265">
    <property type="term" value="P:2'-deoxyribonucleotide biosynthetic process"/>
    <property type="evidence" value="ECO:0007669"/>
    <property type="project" value="TreeGrafter"/>
</dbReference>
<evidence type="ECO:0000313" key="6">
    <source>
        <dbReference type="Proteomes" id="UP000030066"/>
    </source>
</evidence>
<dbReference type="AlphaFoldDB" id="A0A097SS63"/>
<dbReference type="GO" id="GO:0031250">
    <property type="term" value="C:anaerobic ribonucleoside-triphosphate reductase complex"/>
    <property type="evidence" value="ECO:0007669"/>
    <property type="project" value="TreeGrafter"/>
</dbReference>
<keyword evidence="2 3" id="KW-0067">ATP-binding</keyword>
<gene>
    <name evidence="5" type="primary">nrdD</name>
    <name evidence="5" type="ORF">MGM1_0510</name>
</gene>
<sequence>MKFMRYIIKRDNRKAIFDLIKIQDAIIKAAQANQIDLSLNELKTIVNEIDNRITKLDVDGIEVERVQDIVVKTLTDLGYRQLANLYQAYREERTIIREGKSDLMKKIIKIGIETDRDNANVGNNFSAKLLRIASEANKWHILNTLLPRKLAKLHENGDIYIHDLDSYNLTLNCLHLPTGKILARGFNTGYGTINPPHSITVAAALICIMMQASQNDMFGGQSHPNFDNDLAPYVALSRSKIRKELMEKGIQGKELEAAVEQKTIREVRQAMQAVIYNLNTMHSRAGSQVPFSSLNLGIPFSEDAALVCQCFLEEYIKGLGGGEQPIFPNIIFRVKAGINRDEGDKYNYLFKLACKTAAIRMNPTFMNIDADFNKEFFDQGIMPATMGCRTYIMTNCNGKPGVEGRGNNAPCTINLPRLGILAKGNINTFFSLLDQRINDVVECLLHRAEVLKKLKVKDLPFVAGQKLMVGSENLGPNDTIEKIMEQGSWGIGYIGLAESLIALTGKHHGEDEKARELGLKIVTHIRNRCDELKEKYKMNFACYATPAEGLSGKFVVIDRKKFGVIPGVTDKDYYTNSYHVPVYYPIGFAEKMKIEAPYHKLSNGGHISYIEFDSYPTAENIEKILQWCYKNTNINYIGINFHIRYCLDCAEKARKEVSEARQAEINATKN</sequence>
<dbReference type="GO" id="GO:0008998">
    <property type="term" value="F:ribonucleoside-triphosphate reductase (thioredoxin) activity"/>
    <property type="evidence" value="ECO:0007669"/>
    <property type="project" value="InterPro"/>
</dbReference>
<dbReference type="KEGG" id="mgj:MGM1_0510"/>
<feature type="domain" description="ATP-cone" evidence="4">
    <location>
        <begin position="5"/>
        <end position="97"/>
    </location>
</feature>
<dbReference type="GO" id="GO:0004748">
    <property type="term" value="F:ribonucleoside-diphosphate reductase activity, thioredoxin disulfide as acceptor"/>
    <property type="evidence" value="ECO:0007669"/>
    <property type="project" value="TreeGrafter"/>
</dbReference>
<dbReference type="Gene3D" id="3.20.70.20">
    <property type="match status" value="1"/>
</dbReference>